<evidence type="ECO:0000256" key="1">
    <source>
        <dbReference type="ARBA" id="ARBA00004141"/>
    </source>
</evidence>
<feature type="transmembrane region" description="Helical" evidence="5">
    <location>
        <begin position="298"/>
        <end position="324"/>
    </location>
</feature>
<evidence type="ECO:0000256" key="2">
    <source>
        <dbReference type="ARBA" id="ARBA00022692"/>
    </source>
</evidence>
<dbReference type="InterPro" id="IPR050598">
    <property type="entry name" value="AminoAcid_Transporter"/>
</dbReference>
<evidence type="ECO:0000256" key="3">
    <source>
        <dbReference type="ARBA" id="ARBA00022989"/>
    </source>
</evidence>
<accession>A0A1Z5IA33</accession>
<dbReference type="RefSeq" id="WP_089108301.1">
    <property type="nucleotide sequence ID" value="NZ_BCMF01000002.1"/>
</dbReference>
<feature type="transmembrane region" description="Helical" evidence="5">
    <location>
        <begin position="135"/>
        <end position="155"/>
    </location>
</feature>
<keyword evidence="2 5" id="KW-0812">Transmembrane</keyword>
<organism evidence="6 7">
    <name type="scientific">Secundilactobacillus mixtipabuli</name>
    <dbReference type="NCBI Taxonomy" id="1435342"/>
    <lineage>
        <taxon>Bacteria</taxon>
        <taxon>Bacillati</taxon>
        <taxon>Bacillota</taxon>
        <taxon>Bacilli</taxon>
        <taxon>Lactobacillales</taxon>
        <taxon>Lactobacillaceae</taxon>
        <taxon>Secundilactobacillus</taxon>
    </lineage>
</organism>
<dbReference type="PANTHER" id="PTHR11785:SF512">
    <property type="entry name" value="SOBREMESA, ISOFORM B"/>
    <property type="match status" value="1"/>
</dbReference>
<dbReference type="EMBL" id="BCMF01000002">
    <property type="protein sequence ID" value="GAW98478.1"/>
    <property type="molecule type" value="Genomic_DNA"/>
</dbReference>
<comment type="caution">
    <text evidence="6">The sequence shown here is derived from an EMBL/GenBank/DDBJ whole genome shotgun (WGS) entry which is preliminary data.</text>
</comment>
<keyword evidence="7" id="KW-1185">Reference proteome</keyword>
<dbReference type="PANTHER" id="PTHR11785">
    <property type="entry name" value="AMINO ACID TRANSPORTER"/>
    <property type="match status" value="1"/>
</dbReference>
<name>A0A1Z5IA33_9LACO</name>
<evidence type="ECO:0000313" key="6">
    <source>
        <dbReference type="EMBL" id="GAW98478.1"/>
    </source>
</evidence>
<feature type="transmembrane region" description="Helical" evidence="5">
    <location>
        <begin position="167"/>
        <end position="186"/>
    </location>
</feature>
<dbReference type="Gene3D" id="1.20.1740.10">
    <property type="entry name" value="Amino acid/polyamine transporter I"/>
    <property type="match status" value="1"/>
</dbReference>
<sequence>MEQPNKQPEESPELKKVIGVFGGSNILIGIMIGSGIFYIGSYVLQRAGMSMGLALLAWLIGGLVTLLGSLCFAELGAMNPATGGIYVYLSDAYSPVVGYMFNFQSMIIGGPGSIAAIAIALPLALKSLIPMNSFMVKTSAIVLIIIFTLINYLGVDTGEWVQNLFNVLKVLPLILIIVLGLFWGHYTPNLSLVPHTGTGSTSPVGFIQMVAFAVIASLWAYEGWTNLNAVAGEMKNPQRNLPRALILSVGFTTVVYVLFNLAIYRALPFGQISRSIQHNQLYLGTAVAQSFLGQFGTILVAVAMVLAMISSLNGMILAFARYYYAAAKDHLLWKSFAHVNSKYRTPDFSLFIQMLISIALVLTRELDELTSLVVFSGAIFNLLSVLAVPVMRRRQPDAPRPYKVWAYPWTVIIATIAFLIILGNNFIDDPVTSILGLVVPAIGAMVYWGFRKYYHADAE</sequence>
<feature type="transmembrane region" description="Helical" evidence="5">
    <location>
        <begin position="404"/>
        <end position="427"/>
    </location>
</feature>
<reference evidence="6 7" key="1">
    <citation type="submission" date="2015-11" db="EMBL/GenBank/DDBJ databases">
        <title>Draft genome sequences of new species of the genus Lactobacillus isolated from orchardgrass silage.</title>
        <authorList>
            <person name="Tohno M."/>
            <person name="Tanizawa Y."/>
            <person name="Arita M."/>
        </authorList>
    </citation>
    <scope>NUCLEOTIDE SEQUENCE [LARGE SCALE GENOMIC DNA]</scope>
    <source>
        <strain evidence="6 7">IWT30</strain>
    </source>
</reference>
<feature type="transmembrane region" description="Helical" evidence="5">
    <location>
        <begin position="369"/>
        <end position="392"/>
    </location>
</feature>
<feature type="transmembrane region" description="Helical" evidence="5">
    <location>
        <begin position="206"/>
        <end position="224"/>
    </location>
</feature>
<feature type="transmembrane region" description="Helical" evidence="5">
    <location>
        <begin position="56"/>
        <end position="77"/>
    </location>
</feature>
<dbReference type="PIRSF" id="PIRSF006060">
    <property type="entry name" value="AA_transporter"/>
    <property type="match status" value="1"/>
</dbReference>
<dbReference type="AlphaFoldDB" id="A0A1Z5IA33"/>
<keyword evidence="3 5" id="KW-1133">Transmembrane helix</keyword>
<evidence type="ECO:0000256" key="5">
    <source>
        <dbReference type="SAM" id="Phobius"/>
    </source>
</evidence>
<dbReference type="GO" id="GO:0015179">
    <property type="term" value="F:L-amino acid transmembrane transporter activity"/>
    <property type="evidence" value="ECO:0007669"/>
    <property type="project" value="TreeGrafter"/>
</dbReference>
<feature type="transmembrane region" description="Helical" evidence="5">
    <location>
        <begin position="345"/>
        <end position="363"/>
    </location>
</feature>
<dbReference type="InterPro" id="IPR002293">
    <property type="entry name" value="AA/rel_permease1"/>
</dbReference>
<feature type="transmembrane region" description="Helical" evidence="5">
    <location>
        <begin position="244"/>
        <end position="264"/>
    </location>
</feature>
<proteinExistence type="predicted"/>
<evidence type="ECO:0000313" key="7">
    <source>
        <dbReference type="Proteomes" id="UP000198374"/>
    </source>
</evidence>
<dbReference type="Pfam" id="PF13520">
    <property type="entry name" value="AA_permease_2"/>
    <property type="match status" value="1"/>
</dbReference>
<feature type="transmembrane region" description="Helical" evidence="5">
    <location>
        <begin position="20"/>
        <end position="44"/>
    </location>
</feature>
<feature type="transmembrane region" description="Helical" evidence="5">
    <location>
        <begin position="433"/>
        <end position="450"/>
    </location>
</feature>
<dbReference type="Proteomes" id="UP000198374">
    <property type="component" value="Unassembled WGS sequence"/>
</dbReference>
<protein>
    <submittedName>
        <fullName evidence="6">Amino acid permease</fullName>
    </submittedName>
</protein>
<gene>
    <name evidence="6" type="ORF">IWT30_00423</name>
</gene>
<dbReference type="OrthoDB" id="3181223at2"/>
<comment type="subcellular location">
    <subcellularLocation>
        <location evidence="1">Membrane</location>
        <topology evidence="1">Multi-pass membrane protein</topology>
    </subcellularLocation>
</comment>
<evidence type="ECO:0000256" key="4">
    <source>
        <dbReference type="ARBA" id="ARBA00023136"/>
    </source>
</evidence>
<dbReference type="GO" id="GO:0016020">
    <property type="term" value="C:membrane"/>
    <property type="evidence" value="ECO:0007669"/>
    <property type="project" value="UniProtKB-SubCell"/>
</dbReference>
<keyword evidence="4 5" id="KW-0472">Membrane</keyword>